<feature type="compositionally biased region" description="Basic and acidic residues" evidence="1">
    <location>
        <begin position="419"/>
        <end position="428"/>
    </location>
</feature>
<feature type="compositionally biased region" description="Acidic residues" evidence="1">
    <location>
        <begin position="392"/>
        <end position="403"/>
    </location>
</feature>
<dbReference type="EMBL" id="GL876978">
    <property type="protein sequence ID" value="KLU91945.1"/>
    <property type="molecule type" value="Genomic_DNA"/>
</dbReference>
<dbReference type="Proteomes" id="UP000011715">
    <property type="component" value="Unassembled WGS sequence"/>
</dbReference>
<reference evidence="3" key="1">
    <citation type="submission" date="2010-05" db="EMBL/GenBank/DDBJ databases">
        <title>The Genome Sequence of Magnaporthe poae strain ATCC 64411.</title>
        <authorList>
            <consortium name="The Broad Institute Genome Sequencing Platform"/>
            <consortium name="Broad Institute Genome Sequencing Center for Infectious Disease"/>
            <person name="Ma L.-J."/>
            <person name="Dead R."/>
            <person name="Young S."/>
            <person name="Zeng Q."/>
            <person name="Koehrsen M."/>
            <person name="Alvarado L."/>
            <person name="Berlin A."/>
            <person name="Chapman S.B."/>
            <person name="Chen Z."/>
            <person name="Freedman E."/>
            <person name="Gellesch M."/>
            <person name="Goldberg J."/>
            <person name="Griggs A."/>
            <person name="Gujja S."/>
            <person name="Heilman E.R."/>
            <person name="Heiman D."/>
            <person name="Hepburn T."/>
            <person name="Howarth C."/>
            <person name="Jen D."/>
            <person name="Larson L."/>
            <person name="Mehta T."/>
            <person name="Neiman D."/>
            <person name="Pearson M."/>
            <person name="Roberts A."/>
            <person name="Saif S."/>
            <person name="Shea T."/>
            <person name="Shenoy N."/>
            <person name="Sisk P."/>
            <person name="Stolte C."/>
            <person name="Sykes S."/>
            <person name="Walk T."/>
            <person name="White J."/>
            <person name="Yandava C."/>
            <person name="Haas B."/>
            <person name="Nusbaum C."/>
            <person name="Birren B."/>
        </authorList>
    </citation>
    <scope>NUCLEOTIDE SEQUENCE</scope>
    <source>
        <strain evidence="3">ATCC 64411</strain>
    </source>
</reference>
<sequence length="428" mass="48531">MDLLQPVFEPPGETAERLPPVTRVEFRHPAYRASHVPLLALAAIDGAVDFDVALVACCIITATTDWERGRLAVESAADDGGGGGFQTVNRPADGMLRDEEYFFLIEGREPSDRYPVIPSFHHWRFPHGNLPSPWKDLRLPDFFCALDDMGAARIRDGSCRISGYTDGVQEAHLIPKAEEGWFKDNGMGRYSQPLRPSPINSFRNILILRQDLRYLFDCRRFTFVPKQSQDDTRLVIHVLNPGNSAQLAGLYHNRPLHAIRGLSVEFLFARFAWSIFTDEHMNFTWSIDKWAVLLWEPRESREYSTETIAGSHLPSVARLYGPFSRSESRSIGRKKRQVGSLYASSSRSESRSVGRKRRRVGDLNAPSSRSESRSIRPTNPRTRRIQTSGLNEGDDDSSGDDSSPDPQEFSRGRPLQRIWRPDNHGYMT</sequence>
<evidence type="ECO:0000259" key="2">
    <source>
        <dbReference type="Pfam" id="PF13391"/>
    </source>
</evidence>
<dbReference type="InterPro" id="IPR003615">
    <property type="entry name" value="HNH_nuc"/>
</dbReference>
<dbReference type="eggNOG" id="ENOG502S5NF">
    <property type="taxonomic scope" value="Eukaryota"/>
</dbReference>
<dbReference type="EnsemblFungi" id="MAPG_10894T0">
    <property type="protein sequence ID" value="MAPG_10894T0"/>
    <property type="gene ID" value="MAPG_10894"/>
</dbReference>
<dbReference type="STRING" id="644358.A0A0C4EDT4"/>
<protein>
    <recommendedName>
        <fullName evidence="2">HNH nuclease domain-containing protein</fullName>
    </recommendedName>
</protein>
<proteinExistence type="predicted"/>
<dbReference type="AlphaFoldDB" id="A0A0C4EDT4"/>
<evidence type="ECO:0000313" key="3">
    <source>
        <dbReference type="EMBL" id="KLU91945.1"/>
    </source>
</evidence>
<feature type="region of interest" description="Disordered" evidence="1">
    <location>
        <begin position="328"/>
        <end position="428"/>
    </location>
</feature>
<dbReference type="VEuPathDB" id="FungiDB:MAPG_10894"/>
<evidence type="ECO:0000256" key="1">
    <source>
        <dbReference type="SAM" id="MobiDB-lite"/>
    </source>
</evidence>
<reference evidence="4" key="4">
    <citation type="journal article" date="2015" name="G3 (Bethesda)">
        <title>Genome sequences of three phytopathogenic species of the Magnaporthaceae family of fungi.</title>
        <authorList>
            <person name="Okagaki L.H."/>
            <person name="Nunes C.C."/>
            <person name="Sailsbery J."/>
            <person name="Clay B."/>
            <person name="Brown D."/>
            <person name="John T."/>
            <person name="Oh Y."/>
            <person name="Young N."/>
            <person name="Fitzgerald M."/>
            <person name="Haas B.J."/>
            <person name="Zeng Q."/>
            <person name="Young S."/>
            <person name="Adiconis X."/>
            <person name="Fan L."/>
            <person name="Levin J.Z."/>
            <person name="Mitchell T.K."/>
            <person name="Okubara P.A."/>
            <person name="Farman M.L."/>
            <person name="Kohn L.M."/>
            <person name="Birren B."/>
            <person name="Ma L.-J."/>
            <person name="Dean R.A."/>
        </authorList>
    </citation>
    <scope>NUCLEOTIDE SEQUENCE</scope>
    <source>
        <strain evidence="4">ATCC 64411 / 73-15</strain>
    </source>
</reference>
<gene>
    <name evidence="3" type="ORF">MAPG_10894</name>
</gene>
<dbReference type="EMBL" id="ADBL01002683">
    <property type="status" value="NOT_ANNOTATED_CDS"/>
    <property type="molecule type" value="Genomic_DNA"/>
</dbReference>
<name>A0A0C4EDT4_MAGP6</name>
<feature type="domain" description="HNH nuclease" evidence="2">
    <location>
        <begin position="159"/>
        <end position="224"/>
    </location>
</feature>
<evidence type="ECO:0000313" key="5">
    <source>
        <dbReference type="Proteomes" id="UP000011715"/>
    </source>
</evidence>
<feature type="compositionally biased region" description="Polar residues" evidence="1">
    <location>
        <begin position="377"/>
        <end position="390"/>
    </location>
</feature>
<keyword evidence="5" id="KW-1185">Reference proteome</keyword>
<evidence type="ECO:0000313" key="4">
    <source>
        <dbReference type="EnsemblFungi" id="MAPG_10894T0"/>
    </source>
</evidence>
<dbReference type="OrthoDB" id="2142759at2759"/>
<dbReference type="Pfam" id="PF13391">
    <property type="entry name" value="HNH_2"/>
    <property type="match status" value="1"/>
</dbReference>
<organism evidence="4 5">
    <name type="scientific">Magnaporthiopsis poae (strain ATCC 64411 / 73-15)</name>
    <name type="common">Kentucky bluegrass fungus</name>
    <name type="synonym">Magnaporthe poae</name>
    <dbReference type="NCBI Taxonomy" id="644358"/>
    <lineage>
        <taxon>Eukaryota</taxon>
        <taxon>Fungi</taxon>
        <taxon>Dikarya</taxon>
        <taxon>Ascomycota</taxon>
        <taxon>Pezizomycotina</taxon>
        <taxon>Sordariomycetes</taxon>
        <taxon>Sordariomycetidae</taxon>
        <taxon>Magnaporthales</taxon>
        <taxon>Magnaporthaceae</taxon>
        <taxon>Magnaporthiopsis</taxon>
    </lineage>
</organism>
<dbReference type="OMA" id="MFQYSAW"/>
<accession>A0A0C4EDT4</accession>
<reference evidence="5" key="2">
    <citation type="submission" date="2010-05" db="EMBL/GenBank/DDBJ databases">
        <title>The genome sequence of Magnaporthe poae strain ATCC 64411.</title>
        <authorList>
            <person name="Ma L.-J."/>
            <person name="Dead R."/>
            <person name="Young S."/>
            <person name="Zeng Q."/>
            <person name="Koehrsen M."/>
            <person name="Alvarado L."/>
            <person name="Berlin A."/>
            <person name="Chapman S.B."/>
            <person name="Chen Z."/>
            <person name="Freedman E."/>
            <person name="Gellesch M."/>
            <person name="Goldberg J."/>
            <person name="Griggs A."/>
            <person name="Gujja S."/>
            <person name="Heilman E.R."/>
            <person name="Heiman D."/>
            <person name="Hepburn T."/>
            <person name="Howarth C."/>
            <person name="Jen D."/>
            <person name="Larson L."/>
            <person name="Mehta T."/>
            <person name="Neiman D."/>
            <person name="Pearson M."/>
            <person name="Roberts A."/>
            <person name="Saif S."/>
            <person name="Shea T."/>
            <person name="Shenoy N."/>
            <person name="Sisk P."/>
            <person name="Stolte C."/>
            <person name="Sykes S."/>
            <person name="Walk T."/>
            <person name="White J."/>
            <person name="Yandava C."/>
            <person name="Haas B."/>
            <person name="Nusbaum C."/>
            <person name="Birren B."/>
        </authorList>
    </citation>
    <scope>NUCLEOTIDE SEQUENCE [LARGE SCALE GENOMIC DNA]</scope>
    <source>
        <strain evidence="5">ATCC 64411 / 73-15</strain>
    </source>
</reference>
<reference evidence="3" key="3">
    <citation type="submission" date="2011-03" db="EMBL/GenBank/DDBJ databases">
        <title>Annotation of Magnaporthe poae ATCC 64411.</title>
        <authorList>
            <person name="Ma L.-J."/>
            <person name="Dead R."/>
            <person name="Young S.K."/>
            <person name="Zeng Q."/>
            <person name="Gargeya S."/>
            <person name="Fitzgerald M."/>
            <person name="Haas B."/>
            <person name="Abouelleil A."/>
            <person name="Alvarado L."/>
            <person name="Arachchi H.M."/>
            <person name="Berlin A."/>
            <person name="Brown A."/>
            <person name="Chapman S.B."/>
            <person name="Chen Z."/>
            <person name="Dunbar C."/>
            <person name="Freedman E."/>
            <person name="Gearin G."/>
            <person name="Gellesch M."/>
            <person name="Goldberg J."/>
            <person name="Griggs A."/>
            <person name="Gujja S."/>
            <person name="Heiman D."/>
            <person name="Howarth C."/>
            <person name="Larson L."/>
            <person name="Lui A."/>
            <person name="MacDonald P.J.P."/>
            <person name="Mehta T."/>
            <person name="Montmayeur A."/>
            <person name="Murphy C."/>
            <person name="Neiman D."/>
            <person name="Pearson M."/>
            <person name="Priest M."/>
            <person name="Roberts A."/>
            <person name="Saif S."/>
            <person name="Shea T."/>
            <person name="Shenoy N."/>
            <person name="Sisk P."/>
            <person name="Stolte C."/>
            <person name="Sykes S."/>
            <person name="Yandava C."/>
            <person name="Wortman J."/>
            <person name="Nusbaum C."/>
            <person name="Birren B."/>
        </authorList>
    </citation>
    <scope>NUCLEOTIDE SEQUENCE</scope>
    <source>
        <strain evidence="3">ATCC 64411</strain>
    </source>
</reference>
<reference evidence="4" key="5">
    <citation type="submission" date="2015-06" db="UniProtKB">
        <authorList>
            <consortium name="EnsemblFungi"/>
        </authorList>
    </citation>
    <scope>IDENTIFICATION</scope>
    <source>
        <strain evidence="4">ATCC 64411</strain>
    </source>
</reference>